<dbReference type="Proteomes" id="UP000516437">
    <property type="component" value="Chromosome 3"/>
</dbReference>
<feature type="transmembrane region" description="Helical" evidence="1">
    <location>
        <begin position="7"/>
        <end position="25"/>
    </location>
</feature>
<evidence type="ECO:0000256" key="1">
    <source>
        <dbReference type="SAM" id="Phobius"/>
    </source>
</evidence>
<dbReference type="OrthoDB" id="695890at2759"/>
<keyword evidence="1" id="KW-1133">Transmembrane helix</keyword>
<dbReference type="PANTHER" id="PTHR33564:SF15">
    <property type="entry name" value="PROTEIN, PUTATIVE-RELATED"/>
    <property type="match status" value="1"/>
</dbReference>
<sequence>MSSISQGLVLATAMVISSTALFLGYCRQKSLSPTQVSGIQSSQQPEKQILRSCICSEERKKERKKKRVQFAANVKEPRGDGKEYRKERMKPSKAEISCRNEIRETRGMPENRIALYNGILRDRVQRMQCSY</sequence>
<organism evidence="2 3">
    <name type="scientific">Morella rubra</name>
    <name type="common">Chinese bayberry</name>
    <dbReference type="NCBI Taxonomy" id="262757"/>
    <lineage>
        <taxon>Eukaryota</taxon>
        <taxon>Viridiplantae</taxon>
        <taxon>Streptophyta</taxon>
        <taxon>Embryophyta</taxon>
        <taxon>Tracheophyta</taxon>
        <taxon>Spermatophyta</taxon>
        <taxon>Magnoliopsida</taxon>
        <taxon>eudicotyledons</taxon>
        <taxon>Gunneridae</taxon>
        <taxon>Pentapetalae</taxon>
        <taxon>rosids</taxon>
        <taxon>fabids</taxon>
        <taxon>Fagales</taxon>
        <taxon>Myricaceae</taxon>
        <taxon>Morella</taxon>
    </lineage>
</organism>
<accession>A0A6A1W0T4</accession>
<evidence type="ECO:0000313" key="2">
    <source>
        <dbReference type="EMBL" id="KAB1218695.1"/>
    </source>
</evidence>
<comment type="caution">
    <text evidence="2">The sequence shown here is derived from an EMBL/GenBank/DDBJ whole genome shotgun (WGS) entry which is preliminary data.</text>
</comment>
<dbReference type="AlphaFoldDB" id="A0A6A1W0T4"/>
<keyword evidence="1" id="KW-0472">Membrane</keyword>
<name>A0A6A1W0T4_9ROSI</name>
<dbReference type="PANTHER" id="PTHR33564">
    <property type="entry name" value="TRANSMEMBRANE PROTEIN"/>
    <property type="match status" value="1"/>
</dbReference>
<gene>
    <name evidence="2" type="ORF">CJ030_MR3G026575</name>
</gene>
<protein>
    <submittedName>
        <fullName evidence="2">Uncharacterized protein</fullName>
    </submittedName>
</protein>
<evidence type="ECO:0000313" key="3">
    <source>
        <dbReference type="Proteomes" id="UP000516437"/>
    </source>
</evidence>
<reference evidence="2 3" key="1">
    <citation type="journal article" date="2019" name="Plant Biotechnol. J.">
        <title>The red bayberry genome and genetic basis of sex determination.</title>
        <authorList>
            <person name="Jia H.M."/>
            <person name="Jia H.J."/>
            <person name="Cai Q.L."/>
            <person name="Wang Y."/>
            <person name="Zhao H.B."/>
            <person name="Yang W.F."/>
            <person name="Wang G.Y."/>
            <person name="Li Y.H."/>
            <person name="Zhan D.L."/>
            <person name="Shen Y.T."/>
            <person name="Niu Q.F."/>
            <person name="Chang L."/>
            <person name="Qiu J."/>
            <person name="Zhao L."/>
            <person name="Xie H.B."/>
            <person name="Fu W.Y."/>
            <person name="Jin J."/>
            <person name="Li X.W."/>
            <person name="Jiao Y."/>
            <person name="Zhou C.C."/>
            <person name="Tu T."/>
            <person name="Chai C.Y."/>
            <person name="Gao J.L."/>
            <person name="Fan L.J."/>
            <person name="van de Weg E."/>
            <person name="Wang J.Y."/>
            <person name="Gao Z.S."/>
        </authorList>
    </citation>
    <scope>NUCLEOTIDE SEQUENCE [LARGE SCALE GENOMIC DNA]</scope>
    <source>
        <tissue evidence="2">Leaves</tissue>
    </source>
</reference>
<proteinExistence type="predicted"/>
<dbReference type="EMBL" id="RXIC02000021">
    <property type="protein sequence ID" value="KAB1218695.1"/>
    <property type="molecule type" value="Genomic_DNA"/>
</dbReference>
<keyword evidence="1" id="KW-0812">Transmembrane</keyword>
<keyword evidence="3" id="KW-1185">Reference proteome</keyword>